<evidence type="ECO:0000259" key="1">
    <source>
        <dbReference type="Pfam" id="PF13640"/>
    </source>
</evidence>
<organism evidence="2 3">
    <name type="scientific">Trifolium subterraneum</name>
    <name type="common">Subterranean clover</name>
    <dbReference type="NCBI Taxonomy" id="3900"/>
    <lineage>
        <taxon>Eukaryota</taxon>
        <taxon>Viridiplantae</taxon>
        <taxon>Streptophyta</taxon>
        <taxon>Embryophyta</taxon>
        <taxon>Tracheophyta</taxon>
        <taxon>Spermatophyta</taxon>
        <taxon>Magnoliopsida</taxon>
        <taxon>eudicotyledons</taxon>
        <taxon>Gunneridae</taxon>
        <taxon>Pentapetalae</taxon>
        <taxon>rosids</taxon>
        <taxon>fabids</taxon>
        <taxon>Fabales</taxon>
        <taxon>Fabaceae</taxon>
        <taxon>Papilionoideae</taxon>
        <taxon>50 kb inversion clade</taxon>
        <taxon>NPAAA clade</taxon>
        <taxon>Hologalegina</taxon>
        <taxon>IRL clade</taxon>
        <taxon>Trifolieae</taxon>
        <taxon>Trifolium</taxon>
    </lineage>
</organism>
<dbReference type="InterPro" id="IPR039575">
    <property type="entry name" value="P3H"/>
</dbReference>
<dbReference type="AlphaFoldDB" id="A0A2Z6NDD6"/>
<name>A0A2Z6NDD6_TRISU</name>
<dbReference type="GO" id="GO:0032963">
    <property type="term" value="P:collagen metabolic process"/>
    <property type="evidence" value="ECO:0007669"/>
    <property type="project" value="InterPro"/>
</dbReference>
<protein>
    <recommendedName>
        <fullName evidence="1">Prolyl 4-hydroxylase alpha subunit Fe(2+) 2OG dioxygenase domain-containing protein</fullName>
    </recommendedName>
</protein>
<dbReference type="OrthoDB" id="427071at2759"/>
<dbReference type="PANTHER" id="PTHR14049:SF9">
    <property type="entry name" value="PROCOLLAGEN-PROLINE 3-DIOXYGENASE"/>
    <property type="match status" value="1"/>
</dbReference>
<dbReference type="Pfam" id="PF13640">
    <property type="entry name" value="2OG-FeII_Oxy_3"/>
    <property type="match status" value="1"/>
</dbReference>
<reference evidence="3" key="1">
    <citation type="journal article" date="2017" name="Front. Plant Sci.">
        <title>Climate Clever Clovers: New Paradigm to Reduce the Environmental Footprint of Ruminants by Breeding Low Methanogenic Forages Utilizing Haplotype Variation.</title>
        <authorList>
            <person name="Kaur P."/>
            <person name="Appels R."/>
            <person name="Bayer P.E."/>
            <person name="Keeble-Gagnere G."/>
            <person name="Wang J."/>
            <person name="Hirakawa H."/>
            <person name="Shirasawa K."/>
            <person name="Vercoe P."/>
            <person name="Stefanova K."/>
            <person name="Durmic Z."/>
            <person name="Nichols P."/>
            <person name="Revell C."/>
            <person name="Isobe S.N."/>
            <person name="Edwards D."/>
            <person name="Erskine W."/>
        </authorList>
    </citation>
    <scope>NUCLEOTIDE SEQUENCE [LARGE SCALE GENOMIC DNA]</scope>
    <source>
        <strain evidence="3">cv. Daliak</strain>
    </source>
</reference>
<feature type="domain" description="Prolyl 4-hydroxylase alpha subunit Fe(2+) 2OG dioxygenase" evidence="1">
    <location>
        <begin position="98"/>
        <end position="168"/>
    </location>
</feature>
<proteinExistence type="predicted"/>
<dbReference type="Gene3D" id="2.60.120.620">
    <property type="entry name" value="q2cbj1_9rhob like domain"/>
    <property type="match status" value="1"/>
</dbReference>
<evidence type="ECO:0000313" key="3">
    <source>
        <dbReference type="Proteomes" id="UP000242715"/>
    </source>
</evidence>
<dbReference type="PANTHER" id="PTHR14049">
    <property type="entry name" value="LEPRECAN 1"/>
    <property type="match status" value="1"/>
</dbReference>
<sequence length="300" mass="34694">MSEVDFEPKIQQQKTRLFIPNFLSSQECKELEFIHKCSSTVGYRPNVFSTTLSHLIATNSSHFIIPFIPIRERLKDKLEEFFKCEFELFIEFTGLIRGANIGWHSDDNRPYLKQRHFSVVCYLNTYGKDFNGGLFHFQDGEPATIIPAAGDVVMYTADDRNIHSVDEPVRLVRGSELLDHEFVNILHALQVVQFYCWKGSDLLTNMLNIDYKVVNLLDAQRERIRGLNSVLLNDGDFAPIIFGRRPSDSEENRCISFNWTGIVAAIAAWEDYVLKLSKQINLQLPYWRAQECLYNVQLEA</sequence>
<keyword evidence="3" id="KW-1185">Reference proteome</keyword>
<dbReference type="Proteomes" id="UP000242715">
    <property type="component" value="Unassembled WGS sequence"/>
</dbReference>
<evidence type="ECO:0000313" key="2">
    <source>
        <dbReference type="EMBL" id="GAU34662.1"/>
    </source>
</evidence>
<dbReference type="EMBL" id="DF973563">
    <property type="protein sequence ID" value="GAU34662.1"/>
    <property type="molecule type" value="Genomic_DNA"/>
</dbReference>
<dbReference type="InterPro" id="IPR044862">
    <property type="entry name" value="Pro_4_hyd_alph_FE2OG_OXY"/>
</dbReference>
<gene>
    <name evidence="2" type="ORF">TSUD_67120</name>
</gene>
<accession>A0A2Z6NDD6</accession>